<protein>
    <recommendedName>
        <fullName evidence="4">Phosphate-selective porin O and P</fullName>
    </recommendedName>
</protein>
<evidence type="ECO:0000256" key="1">
    <source>
        <dbReference type="SAM" id="SignalP"/>
    </source>
</evidence>
<proteinExistence type="predicted"/>
<dbReference type="SUPFAM" id="SSF56935">
    <property type="entry name" value="Porins"/>
    <property type="match status" value="1"/>
</dbReference>
<gene>
    <name evidence="2" type="ORF">RNAN_3679</name>
</gene>
<evidence type="ECO:0008006" key="4">
    <source>
        <dbReference type="Google" id="ProtNLM"/>
    </source>
</evidence>
<comment type="caution">
    <text evidence="2">The sequence shown here is derived from an EMBL/GenBank/DDBJ whole genome shotgun (WGS) entry which is preliminary data.</text>
</comment>
<name>I1E2X5_9GAMM</name>
<sequence length="390" mass="44179">MNINAAMALTILCSGAVLAESELSWQGFVAQGLIQAPDSGFVNDDGELSAELTEIGVNGRYSLSPSWHLAGQLVYLDGGNRYPTGARLDYLFLDWAFYNNSDWQANLYLGRVKNQHWLYSSTRDVPFTRPSIVLPQSVYFDGFRDVAVGSDGVALQLRRSAAIGDLTFNWSLGTVPISSAQSRLLLGHDVSGDTELQRDHKASLYWQPTFSAFHVGLIVQDAVFEYQPGDAEPLSAANFRVQRVMLNLRYQGERWELATELQQERVLTQGFFSPQFNRQQLGQGGYVLAQYRLTPDWRLFSWLDYTVLEKDDRWGRQLSAQTGGMLPAYFGYQHTLASGFSVDLTTQLRLQAELHWNRGAARLTPVIQPDVLTNNREYWQLYALQLMYRF</sequence>
<dbReference type="STRING" id="562729.RNAN_3679"/>
<feature type="signal peptide" evidence="1">
    <location>
        <begin position="1"/>
        <end position="19"/>
    </location>
</feature>
<evidence type="ECO:0000313" key="3">
    <source>
        <dbReference type="Proteomes" id="UP000004374"/>
    </source>
</evidence>
<dbReference type="EMBL" id="BAFK01000036">
    <property type="protein sequence ID" value="GAB60653.1"/>
    <property type="molecule type" value="Genomic_DNA"/>
</dbReference>
<reference evidence="2 3" key="1">
    <citation type="journal article" date="2012" name="J. Bacteriol.">
        <title>Genome Sequence of the Protease-Producing Bacterium Rheinheimera nanhaiensis E407-8T, Isolated from Deep-Sea Sediment of the South China Sea.</title>
        <authorList>
            <person name="Zhang X.-Y."/>
            <person name="Zhang Y.-J."/>
            <person name="Qin Q.-L."/>
            <person name="Xie B.-B."/>
            <person name="Chen X.-L."/>
            <person name="Zhou B.-C."/>
            <person name="Zhang Y.-Z."/>
        </authorList>
    </citation>
    <scope>NUCLEOTIDE SEQUENCE [LARGE SCALE GENOMIC DNA]</scope>
    <source>
        <strain evidence="2 3">E407-8</strain>
    </source>
</reference>
<dbReference type="RefSeq" id="WP_008224405.1">
    <property type="nucleotide sequence ID" value="NZ_BAFK01000036.1"/>
</dbReference>
<dbReference type="AlphaFoldDB" id="I1E2X5"/>
<feature type="chain" id="PRO_5003639758" description="Phosphate-selective porin O and P" evidence="1">
    <location>
        <begin position="20"/>
        <end position="390"/>
    </location>
</feature>
<keyword evidence="3" id="KW-1185">Reference proteome</keyword>
<evidence type="ECO:0000313" key="2">
    <source>
        <dbReference type="EMBL" id="GAB60653.1"/>
    </source>
</evidence>
<organism evidence="2 3">
    <name type="scientific">Rheinheimera nanhaiensis E407-8</name>
    <dbReference type="NCBI Taxonomy" id="562729"/>
    <lineage>
        <taxon>Bacteria</taxon>
        <taxon>Pseudomonadati</taxon>
        <taxon>Pseudomonadota</taxon>
        <taxon>Gammaproteobacteria</taxon>
        <taxon>Chromatiales</taxon>
        <taxon>Chromatiaceae</taxon>
        <taxon>Rheinheimera</taxon>
    </lineage>
</organism>
<dbReference type="Proteomes" id="UP000004374">
    <property type="component" value="Unassembled WGS sequence"/>
</dbReference>
<accession>I1E2X5</accession>
<keyword evidence="1" id="KW-0732">Signal</keyword>